<reference evidence="2 3" key="1">
    <citation type="submission" date="2024-05" db="EMBL/GenBank/DDBJ databases">
        <title>Genetic variation in Jamaican populations of the coffee berry borer (Hypothenemus hampei).</title>
        <authorList>
            <person name="Errbii M."/>
            <person name="Myrie A."/>
        </authorList>
    </citation>
    <scope>NUCLEOTIDE SEQUENCE [LARGE SCALE GENOMIC DNA]</scope>
    <source>
        <strain evidence="2">JA-Hopewell-2020-01-JO</strain>
        <tissue evidence="2">Whole body</tissue>
    </source>
</reference>
<protein>
    <submittedName>
        <fullName evidence="2">Uncharacterized protein</fullName>
    </submittedName>
</protein>
<evidence type="ECO:0000313" key="2">
    <source>
        <dbReference type="EMBL" id="KAL1506736.1"/>
    </source>
</evidence>
<accession>A0ABD1F0C3</accession>
<comment type="caution">
    <text evidence="2">The sequence shown here is derived from an EMBL/GenBank/DDBJ whole genome shotgun (WGS) entry which is preliminary data.</text>
</comment>
<keyword evidence="1" id="KW-0732">Signal</keyword>
<evidence type="ECO:0000313" key="3">
    <source>
        <dbReference type="Proteomes" id="UP001566132"/>
    </source>
</evidence>
<keyword evidence="3" id="KW-1185">Reference proteome</keyword>
<organism evidence="2 3">
    <name type="scientific">Hypothenemus hampei</name>
    <name type="common">Coffee berry borer</name>
    <dbReference type="NCBI Taxonomy" id="57062"/>
    <lineage>
        <taxon>Eukaryota</taxon>
        <taxon>Metazoa</taxon>
        <taxon>Ecdysozoa</taxon>
        <taxon>Arthropoda</taxon>
        <taxon>Hexapoda</taxon>
        <taxon>Insecta</taxon>
        <taxon>Pterygota</taxon>
        <taxon>Neoptera</taxon>
        <taxon>Endopterygota</taxon>
        <taxon>Coleoptera</taxon>
        <taxon>Polyphaga</taxon>
        <taxon>Cucujiformia</taxon>
        <taxon>Curculionidae</taxon>
        <taxon>Scolytinae</taxon>
        <taxon>Hypothenemus</taxon>
    </lineage>
</organism>
<dbReference type="Proteomes" id="UP001566132">
    <property type="component" value="Unassembled WGS sequence"/>
</dbReference>
<proteinExistence type="predicted"/>
<gene>
    <name evidence="2" type="ORF">ABEB36_006042</name>
</gene>
<feature type="chain" id="PRO_5044745430" evidence="1">
    <location>
        <begin position="24"/>
        <end position="117"/>
    </location>
</feature>
<dbReference type="EMBL" id="JBDJPC010000004">
    <property type="protein sequence ID" value="KAL1506736.1"/>
    <property type="molecule type" value="Genomic_DNA"/>
</dbReference>
<feature type="signal peptide" evidence="1">
    <location>
        <begin position="1"/>
        <end position="23"/>
    </location>
</feature>
<dbReference type="AlphaFoldDB" id="A0ABD1F0C3"/>
<name>A0ABD1F0C3_HYPHA</name>
<evidence type="ECO:0000256" key="1">
    <source>
        <dbReference type="SAM" id="SignalP"/>
    </source>
</evidence>
<sequence>MLCFKMIHKLFIVLTVLLTYVFADGKPGVVPPQIPLVDPKVIEVVSSLGKALPEPPIQIPDLKIFDSNEKAEETEIINQISAIIPTIRSPVTLHNTLALLQMLNSLKDIQDELVARK</sequence>